<organism evidence="2">
    <name type="scientific">marine metagenome</name>
    <dbReference type="NCBI Taxonomy" id="408172"/>
    <lineage>
        <taxon>unclassified sequences</taxon>
        <taxon>metagenomes</taxon>
        <taxon>ecological metagenomes</taxon>
    </lineage>
</organism>
<evidence type="ECO:0000313" key="2">
    <source>
        <dbReference type="EMBL" id="SVD13497.1"/>
    </source>
</evidence>
<evidence type="ECO:0000259" key="1">
    <source>
        <dbReference type="Pfam" id="PF00496"/>
    </source>
</evidence>
<accession>A0A382SWA0</accession>
<reference evidence="2" key="1">
    <citation type="submission" date="2018-05" db="EMBL/GenBank/DDBJ databases">
        <authorList>
            <person name="Lanie J.A."/>
            <person name="Ng W.-L."/>
            <person name="Kazmierczak K.M."/>
            <person name="Andrzejewski T.M."/>
            <person name="Davidsen T.M."/>
            <person name="Wayne K.J."/>
            <person name="Tettelin H."/>
            <person name="Glass J.I."/>
            <person name="Rusch D."/>
            <person name="Podicherti R."/>
            <person name="Tsui H.-C.T."/>
            <person name="Winkler M.E."/>
        </authorList>
    </citation>
    <scope>NUCLEOTIDE SEQUENCE</scope>
</reference>
<name>A0A382SWA0_9ZZZZ</name>
<feature type="non-terminal residue" evidence="2">
    <location>
        <position position="249"/>
    </location>
</feature>
<dbReference type="SUPFAM" id="SSF53850">
    <property type="entry name" value="Periplasmic binding protein-like II"/>
    <property type="match status" value="1"/>
</dbReference>
<dbReference type="Pfam" id="PF00496">
    <property type="entry name" value="SBP_bac_5"/>
    <property type="match status" value="1"/>
</dbReference>
<feature type="domain" description="Solute-binding protein family 5" evidence="1">
    <location>
        <begin position="110"/>
        <end position="249"/>
    </location>
</feature>
<dbReference type="AlphaFoldDB" id="A0A382SWA0"/>
<dbReference type="InterPro" id="IPR000914">
    <property type="entry name" value="SBP_5_dom"/>
</dbReference>
<dbReference type="EMBL" id="UINC01131660">
    <property type="protein sequence ID" value="SVD13497.1"/>
    <property type="molecule type" value="Genomic_DNA"/>
</dbReference>
<dbReference type="Gene3D" id="3.40.190.10">
    <property type="entry name" value="Periplasmic binding protein-like II"/>
    <property type="match status" value="1"/>
</dbReference>
<sequence>MGDHIMKLGVLFKRGVLGAAAAALIAAGTSLAPGLAKAGEDTMVIAIGALPQGIDLDKNVSPTTWSMGAQVLEDGMSWEWVDFPFSTGDDWDPSTIPGFKYPDYMGKQILVPGIIEKCELASDGQSATYHLRHGVISPWGNEFTADDMLWRIKRGKATGAINNFLEFLLNLPGQTINPPESGGYEKIDDHTVQITSSAGMPLACKRFTNYYDAFLDSTEVMSHATEEDPWADKWVATNGGGFGAYRVTE</sequence>
<gene>
    <name evidence="2" type="ORF">METZ01_LOCUS366351</name>
</gene>
<proteinExistence type="predicted"/>
<protein>
    <recommendedName>
        <fullName evidence="1">Solute-binding protein family 5 domain-containing protein</fullName>
    </recommendedName>
</protein>